<dbReference type="Proteomes" id="UP000053144">
    <property type="component" value="Chromosome 10"/>
</dbReference>
<organism evidence="2 3">
    <name type="scientific">Phaseolus angularis</name>
    <name type="common">Azuki bean</name>
    <name type="synonym">Vigna angularis</name>
    <dbReference type="NCBI Taxonomy" id="3914"/>
    <lineage>
        <taxon>Eukaryota</taxon>
        <taxon>Viridiplantae</taxon>
        <taxon>Streptophyta</taxon>
        <taxon>Embryophyta</taxon>
        <taxon>Tracheophyta</taxon>
        <taxon>Spermatophyta</taxon>
        <taxon>Magnoliopsida</taxon>
        <taxon>eudicotyledons</taxon>
        <taxon>Gunneridae</taxon>
        <taxon>Pentapetalae</taxon>
        <taxon>rosids</taxon>
        <taxon>fabids</taxon>
        <taxon>Fabales</taxon>
        <taxon>Fabaceae</taxon>
        <taxon>Papilionoideae</taxon>
        <taxon>50 kb inversion clade</taxon>
        <taxon>NPAAA clade</taxon>
        <taxon>indigoferoid/millettioid clade</taxon>
        <taxon>Phaseoleae</taxon>
        <taxon>Vigna</taxon>
    </lineage>
</organism>
<reference evidence="3" key="1">
    <citation type="journal article" date="2015" name="Proc. Natl. Acad. Sci. U.S.A.">
        <title>Genome sequencing of adzuki bean (Vigna angularis) provides insight into high starch and low fat accumulation and domestication.</title>
        <authorList>
            <person name="Yang K."/>
            <person name="Tian Z."/>
            <person name="Chen C."/>
            <person name="Luo L."/>
            <person name="Zhao B."/>
            <person name="Wang Z."/>
            <person name="Yu L."/>
            <person name="Li Y."/>
            <person name="Sun Y."/>
            <person name="Li W."/>
            <person name="Chen Y."/>
            <person name="Li Y."/>
            <person name="Zhang Y."/>
            <person name="Ai D."/>
            <person name="Zhao J."/>
            <person name="Shang C."/>
            <person name="Ma Y."/>
            <person name="Wu B."/>
            <person name="Wang M."/>
            <person name="Gao L."/>
            <person name="Sun D."/>
            <person name="Zhang P."/>
            <person name="Guo F."/>
            <person name="Wang W."/>
            <person name="Li Y."/>
            <person name="Wang J."/>
            <person name="Varshney R.K."/>
            <person name="Wang J."/>
            <person name="Ling H.Q."/>
            <person name="Wan P."/>
        </authorList>
    </citation>
    <scope>NUCLEOTIDE SEQUENCE</scope>
    <source>
        <strain evidence="3">cv. Jingnong 6</strain>
    </source>
</reference>
<evidence type="ECO:0000313" key="2">
    <source>
        <dbReference type="EMBL" id="KOM56800.1"/>
    </source>
</evidence>
<sequence>METGLVTNILDRLPSIPHNTHRTHKNRHQLKSHPPKNTSSGTHQIRTIKIKETKL</sequence>
<feature type="region of interest" description="Disordered" evidence="1">
    <location>
        <begin position="1"/>
        <end position="55"/>
    </location>
</feature>
<proteinExistence type="predicted"/>
<feature type="compositionally biased region" description="Polar residues" evidence="1">
    <location>
        <begin position="35"/>
        <end position="45"/>
    </location>
</feature>
<dbReference type="AlphaFoldDB" id="A0A0L9VP25"/>
<gene>
    <name evidence="2" type="ORF">LR48_Vigan10g269200</name>
</gene>
<accession>A0A0L9VP25</accession>
<dbReference type="EMBL" id="CM003380">
    <property type="protein sequence ID" value="KOM56800.1"/>
    <property type="molecule type" value="Genomic_DNA"/>
</dbReference>
<dbReference type="Gramene" id="KOM56800">
    <property type="protein sequence ID" value="KOM56800"/>
    <property type="gene ID" value="LR48_Vigan10g269200"/>
</dbReference>
<evidence type="ECO:0000313" key="3">
    <source>
        <dbReference type="Proteomes" id="UP000053144"/>
    </source>
</evidence>
<evidence type="ECO:0000256" key="1">
    <source>
        <dbReference type="SAM" id="MobiDB-lite"/>
    </source>
</evidence>
<name>A0A0L9VP25_PHAAN</name>
<feature type="compositionally biased region" description="Basic residues" evidence="1">
    <location>
        <begin position="19"/>
        <end position="34"/>
    </location>
</feature>
<protein>
    <submittedName>
        <fullName evidence="2">Uncharacterized protein</fullName>
    </submittedName>
</protein>